<dbReference type="PANTHER" id="PTHR42693:SF53">
    <property type="entry name" value="ENDO-4-O-SULFATASE"/>
    <property type="match status" value="1"/>
</dbReference>
<protein>
    <submittedName>
        <fullName evidence="7">Arylsulfatase</fullName>
    </submittedName>
</protein>
<dbReference type="InterPro" id="IPR024607">
    <property type="entry name" value="Sulfatase_CS"/>
</dbReference>
<proteinExistence type="inferred from homology"/>
<dbReference type="CDD" id="cd16145">
    <property type="entry name" value="ARS_like"/>
    <property type="match status" value="1"/>
</dbReference>
<keyword evidence="3" id="KW-0378">Hydrolase</keyword>
<evidence type="ECO:0000256" key="4">
    <source>
        <dbReference type="ARBA" id="ARBA00022837"/>
    </source>
</evidence>
<evidence type="ECO:0000256" key="1">
    <source>
        <dbReference type="ARBA" id="ARBA00008779"/>
    </source>
</evidence>
<keyword evidence="2" id="KW-0479">Metal-binding</keyword>
<dbReference type="PANTHER" id="PTHR42693">
    <property type="entry name" value="ARYLSULFATASE FAMILY MEMBER"/>
    <property type="match status" value="1"/>
</dbReference>
<evidence type="ECO:0000313" key="8">
    <source>
        <dbReference type="Proteomes" id="UP001172082"/>
    </source>
</evidence>
<feature type="domain" description="Sulfatase N-terminal" evidence="6">
    <location>
        <begin position="31"/>
        <end position="344"/>
    </location>
</feature>
<keyword evidence="5" id="KW-0732">Signal</keyword>
<evidence type="ECO:0000313" key="7">
    <source>
        <dbReference type="EMBL" id="MDN5204281.1"/>
    </source>
</evidence>
<dbReference type="InterPro" id="IPR000917">
    <property type="entry name" value="Sulfatase_N"/>
</dbReference>
<feature type="signal peptide" evidence="5">
    <location>
        <begin position="1"/>
        <end position="23"/>
    </location>
</feature>
<dbReference type="EMBL" id="JAUJEA010000010">
    <property type="protein sequence ID" value="MDN5204281.1"/>
    <property type="molecule type" value="Genomic_DNA"/>
</dbReference>
<name>A0ABT8KU50_9BACT</name>
<dbReference type="Pfam" id="PF00884">
    <property type="entry name" value="Sulfatase"/>
    <property type="match status" value="1"/>
</dbReference>
<reference evidence="7" key="1">
    <citation type="submission" date="2023-06" db="EMBL/GenBank/DDBJ databases">
        <title>Genomic of Parafulvivirga corallium.</title>
        <authorList>
            <person name="Wang G."/>
        </authorList>
    </citation>
    <scope>NUCLEOTIDE SEQUENCE</scope>
    <source>
        <strain evidence="7">BMA10</strain>
    </source>
</reference>
<dbReference type="RefSeq" id="WP_346754306.1">
    <property type="nucleotide sequence ID" value="NZ_JAUJEA010000010.1"/>
</dbReference>
<organism evidence="7 8">
    <name type="scientific">Splendidivirga corallicola</name>
    <dbReference type="NCBI Taxonomy" id="3051826"/>
    <lineage>
        <taxon>Bacteria</taxon>
        <taxon>Pseudomonadati</taxon>
        <taxon>Bacteroidota</taxon>
        <taxon>Cytophagia</taxon>
        <taxon>Cytophagales</taxon>
        <taxon>Splendidivirgaceae</taxon>
        <taxon>Splendidivirga</taxon>
    </lineage>
</organism>
<evidence type="ECO:0000256" key="3">
    <source>
        <dbReference type="ARBA" id="ARBA00022801"/>
    </source>
</evidence>
<dbReference type="Gene3D" id="3.40.720.10">
    <property type="entry name" value="Alkaline Phosphatase, subunit A"/>
    <property type="match status" value="1"/>
</dbReference>
<comment type="caution">
    <text evidence="7">The sequence shown here is derived from an EMBL/GenBank/DDBJ whole genome shotgun (WGS) entry which is preliminary data.</text>
</comment>
<evidence type="ECO:0000256" key="2">
    <source>
        <dbReference type="ARBA" id="ARBA00022723"/>
    </source>
</evidence>
<dbReference type="PROSITE" id="PS00523">
    <property type="entry name" value="SULFATASE_1"/>
    <property type="match status" value="1"/>
</dbReference>
<evidence type="ECO:0000259" key="6">
    <source>
        <dbReference type="Pfam" id="PF00884"/>
    </source>
</evidence>
<dbReference type="SUPFAM" id="SSF53649">
    <property type="entry name" value="Alkaline phosphatase-like"/>
    <property type="match status" value="1"/>
</dbReference>
<dbReference type="InterPro" id="IPR050738">
    <property type="entry name" value="Sulfatase"/>
</dbReference>
<sequence length="462" mass="51736">MNKIIIRYCLISFLFFIPMKGKAQSTTSKKPNIIFILSDDLGYGDIGFFGQKKILTPSLDKMAKEGMVFTQHYAGGPVCSPSRACLMTGLHQGHGYIKGNPGGMPEREQLRDEDTTVAELLQNAGYETACIGKWGLGQPGTSGYPLNKGFNYFVGYDTHVAAHNYYPESLHRNNGKLKLKDGEYSHDVFTREAMNFLNKKHDKPFFLYLAYTIPHGPFNPPDITPYEAKDWPDKFKKYAAMITRMDRDIGKILQLLATNGLGKNTLVIFTSDNGPQSSYGQGSNSMTKFFDSNGPLRGIKRDVLEGGIRIPYIAWWPEKIKAGTSDVPTAFQDFLPTACDLGGIKPPGNIDGISMVPLLFGNNDKFKGHEMMYWEFIRMGGKTKGSRQGALDVRNNIKAVRYGTKGEIELYFLNDDLSEKNNVAKQYPGISKQMKAYMDSVRTPSKLWPIPEEGWVVSEDKE</sequence>
<dbReference type="InterPro" id="IPR017850">
    <property type="entry name" value="Alkaline_phosphatase_core_sf"/>
</dbReference>
<evidence type="ECO:0000256" key="5">
    <source>
        <dbReference type="SAM" id="SignalP"/>
    </source>
</evidence>
<keyword evidence="4" id="KW-0106">Calcium</keyword>
<feature type="chain" id="PRO_5047217552" evidence="5">
    <location>
        <begin position="24"/>
        <end position="462"/>
    </location>
</feature>
<comment type="similarity">
    <text evidence="1">Belongs to the sulfatase family.</text>
</comment>
<gene>
    <name evidence="7" type="ORF">QQ008_23010</name>
</gene>
<accession>A0ABT8KU50</accession>
<dbReference type="Proteomes" id="UP001172082">
    <property type="component" value="Unassembled WGS sequence"/>
</dbReference>
<keyword evidence="8" id="KW-1185">Reference proteome</keyword>